<dbReference type="OrthoDB" id="9795789at2"/>
<name>A0A4U0Q8D7_9NEIS</name>
<sequence length="175" mass="18512">MSPPIVYLAGPGVFRQDAVAWGAQLTALCAQHGLAGLFPLDNQLPPLTDTAAQRRWLFQANCGAIHQADVVLADCRAFRSASEPDSGTAFEIGFAHALGKPVYLWLPDVAEGSTMRQRVAGPAAAGTPIDNDGLLIEDFAAPLNLMLWEAADHAIFATTAESAIAQLAELLRCST</sequence>
<dbReference type="EMBL" id="SUMF01000002">
    <property type="protein sequence ID" value="TJZ77519.1"/>
    <property type="molecule type" value="Genomic_DNA"/>
</dbReference>
<dbReference type="InterPro" id="IPR007710">
    <property type="entry name" value="Nucleoside_deoxyribTrfase"/>
</dbReference>
<keyword evidence="1" id="KW-0808">Transferase</keyword>
<dbReference type="InterPro" id="IPR051239">
    <property type="entry name" value="2'-dNMP_N-hydrolase"/>
</dbReference>
<gene>
    <name evidence="1" type="ORF">FAZ21_04080</name>
</gene>
<comment type="caution">
    <text evidence="1">The sequence shown here is derived from an EMBL/GenBank/DDBJ whole genome shotgun (WGS) entry which is preliminary data.</text>
</comment>
<dbReference type="AlphaFoldDB" id="A0A4U0Q8D7"/>
<dbReference type="SUPFAM" id="SSF52309">
    <property type="entry name" value="N-(deoxy)ribosyltransferase-like"/>
    <property type="match status" value="1"/>
</dbReference>
<dbReference type="GO" id="GO:0016740">
    <property type="term" value="F:transferase activity"/>
    <property type="evidence" value="ECO:0007669"/>
    <property type="project" value="UniProtKB-KW"/>
</dbReference>
<dbReference type="GO" id="GO:0009159">
    <property type="term" value="P:deoxyribonucleoside monophosphate catabolic process"/>
    <property type="evidence" value="ECO:0007669"/>
    <property type="project" value="TreeGrafter"/>
</dbReference>
<dbReference type="RefSeq" id="WP_136771994.1">
    <property type="nucleotide sequence ID" value="NZ_CP156074.1"/>
</dbReference>
<accession>A0A4U0Q8D7</accession>
<keyword evidence="2" id="KW-1185">Reference proteome</keyword>
<organism evidence="1 2">
    <name type="scientific">Chitiniphilus eburneus</name>
    <dbReference type="NCBI Taxonomy" id="2571148"/>
    <lineage>
        <taxon>Bacteria</taxon>
        <taxon>Pseudomonadati</taxon>
        <taxon>Pseudomonadota</taxon>
        <taxon>Betaproteobacteria</taxon>
        <taxon>Neisseriales</taxon>
        <taxon>Chitinibacteraceae</taxon>
        <taxon>Chitiniphilus</taxon>
    </lineage>
</organism>
<reference evidence="1 2" key="1">
    <citation type="submission" date="2019-04" db="EMBL/GenBank/DDBJ databases">
        <title>Chitiniphilus eburnea sp. nov., a novel chitinolytic bacterium isolated from aquaculture sludge.</title>
        <authorList>
            <person name="Sheng M."/>
        </authorList>
    </citation>
    <scope>NUCLEOTIDE SEQUENCE [LARGE SCALE GENOMIC DNA]</scope>
    <source>
        <strain evidence="1 2">HX-2-15</strain>
    </source>
</reference>
<dbReference type="Pfam" id="PF05014">
    <property type="entry name" value="Nuc_deoxyrib_tr"/>
    <property type="match status" value="1"/>
</dbReference>
<dbReference type="Gene3D" id="3.40.50.450">
    <property type="match status" value="1"/>
</dbReference>
<dbReference type="GO" id="GO:0070694">
    <property type="term" value="F:5-hydroxymethyl-dUMP N-hydrolase activity"/>
    <property type="evidence" value="ECO:0007669"/>
    <property type="project" value="TreeGrafter"/>
</dbReference>
<evidence type="ECO:0000313" key="1">
    <source>
        <dbReference type="EMBL" id="TJZ77519.1"/>
    </source>
</evidence>
<protein>
    <submittedName>
        <fullName evidence="1">Nucleoside 2-deoxyribosyltransferase</fullName>
    </submittedName>
</protein>
<evidence type="ECO:0000313" key="2">
    <source>
        <dbReference type="Proteomes" id="UP000310016"/>
    </source>
</evidence>
<proteinExistence type="predicted"/>
<dbReference type="PANTHER" id="PTHR15364">
    <property type="entry name" value="2'-DEOXYNUCLEOSIDE 5'-PHOSPHATE N-HYDROLASE 1"/>
    <property type="match status" value="1"/>
</dbReference>
<dbReference type="PANTHER" id="PTHR15364:SF0">
    <property type="entry name" value="2'-DEOXYNUCLEOSIDE 5'-PHOSPHATE N-HYDROLASE 1"/>
    <property type="match status" value="1"/>
</dbReference>
<dbReference type="Proteomes" id="UP000310016">
    <property type="component" value="Unassembled WGS sequence"/>
</dbReference>